<evidence type="ECO:0000256" key="2">
    <source>
        <dbReference type="ARBA" id="ARBA00012737"/>
    </source>
</evidence>
<comment type="pathway">
    <text evidence="1">Amino-acid biosynthesis; L-asparagine biosynthesis; L-asparagine from L-aspartate (L-Gln route): step 1/1.</text>
</comment>
<feature type="domain" description="Asparagine synthetase" evidence="5">
    <location>
        <begin position="206"/>
        <end position="587"/>
    </location>
</feature>
<keyword evidence="3" id="KW-0028">Amino-acid biosynthesis</keyword>
<dbReference type="InterPro" id="IPR014729">
    <property type="entry name" value="Rossmann-like_a/b/a_fold"/>
</dbReference>
<evidence type="ECO:0000313" key="6">
    <source>
        <dbReference type="EMBL" id="MFC4516466.1"/>
    </source>
</evidence>
<protein>
    <recommendedName>
        <fullName evidence="2">asparagine synthase (glutamine-hydrolyzing)</fullName>
        <ecNumber evidence="2">6.3.5.4</ecNumber>
    </recommendedName>
</protein>
<dbReference type="RefSeq" id="WP_358218784.1">
    <property type="nucleotide sequence ID" value="NZ_JBHSFS010000014.1"/>
</dbReference>
<name>A0ABV9BR92_9ACTN</name>
<reference evidence="7" key="1">
    <citation type="journal article" date="2019" name="Int. J. Syst. Evol. Microbiol.">
        <title>The Global Catalogue of Microorganisms (GCM) 10K type strain sequencing project: providing services to taxonomists for standard genome sequencing and annotation.</title>
        <authorList>
            <consortium name="The Broad Institute Genomics Platform"/>
            <consortium name="The Broad Institute Genome Sequencing Center for Infectious Disease"/>
            <person name="Wu L."/>
            <person name="Ma J."/>
        </authorList>
    </citation>
    <scope>NUCLEOTIDE SEQUENCE [LARGE SCALE GENOMIC DNA]</scope>
    <source>
        <strain evidence="7">CECT 8064</strain>
    </source>
</reference>
<comment type="caution">
    <text evidence="6">The sequence shown here is derived from an EMBL/GenBank/DDBJ whole genome shotgun (WGS) entry which is preliminary data.</text>
</comment>
<gene>
    <name evidence="6" type="ORF">ACFPEN_26480</name>
</gene>
<accession>A0ABV9BR92</accession>
<dbReference type="PANTHER" id="PTHR43284">
    <property type="entry name" value="ASPARAGINE SYNTHETASE (GLUTAMINE-HYDROLYZING)"/>
    <property type="match status" value="1"/>
</dbReference>
<evidence type="ECO:0000256" key="1">
    <source>
        <dbReference type="ARBA" id="ARBA00005187"/>
    </source>
</evidence>
<dbReference type="SUPFAM" id="SSF52402">
    <property type="entry name" value="Adenine nucleotide alpha hydrolases-like"/>
    <property type="match status" value="1"/>
</dbReference>
<keyword evidence="7" id="KW-1185">Reference proteome</keyword>
<proteinExistence type="predicted"/>
<dbReference type="EMBL" id="JBHSFS010000014">
    <property type="protein sequence ID" value="MFC4516466.1"/>
    <property type="molecule type" value="Genomic_DNA"/>
</dbReference>
<evidence type="ECO:0000313" key="7">
    <source>
        <dbReference type="Proteomes" id="UP001595990"/>
    </source>
</evidence>
<dbReference type="PANTHER" id="PTHR43284:SF1">
    <property type="entry name" value="ASPARAGINE SYNTHETASE"/>
    <property type="match status" value="1"/>
</dbReference>
<dbReference type="InterPro" id="IPR051786">
    <property type="entry name" value="ASN_synthetase/amidase"/>
</dbReference>
<dbReference type="EC" id="6.3.5.4" evidence="2"/>
<comment type="catalytic activity">
    <reaction evidence="4">
        <text>L-aspartate + L-glutamine + ATP + H2O = L-asparagine + L-glutamate + AMP + diphosphate + H(+)</text>
        <dbReference type="Rhea" id="RHEA:12228"/>
        <dbReference type="ChEBI" id="CHEBI:15377"/>
        <dbReference type="ChEBI" id="CHEBI:15378"/>
        <dbReference type="ChEBI" id="CHEBI:29985"/>
        <dbReference type="ChEBI" id="CHEBI:29991"/>
        <dbReference type="ChEBI" id="CHEBI:30616"/>
        <dbReference type="ChEBI" id="CHEBI:33019"/>
        <dbReference type="ChEBI" id="CHEBI:58048"/>
        <dbReference type="ChEBI" id="CHEBI:58359"/>
        <dbReference type="ChEBI" id="CHEBI:456215"/>
        <dbReference type="EC" id="6.3.5.4"/>
    </reaction>
</comment>
<evidence type="ECO:0000256" key="4">
    <source>
        <dbReference type="ARBA" id="ARBA00048741"/>
    </source>
</evidence>
<sequence>MHWFVVLPDCVAAQAVPRMLSGAALLASHASGRPWLIGRIPAEQRTVLTAGDQRLAVLGQSPGTAGHLMRLAQRVRGPRGLSFPTDALPGSAHLVLSVNGHVRAQGTASGLRRVYRTTWQGVTVAADRADVLAELTGAELDDRWLATTLLTSELPHPLNARSPWRRIEAVPPGSALLITPDGRARLHRWWQPPAPVRSLAEGAPAVREALSAAVSARVNTLGAGQPLGCDLSGGLDSTSLCFLAHRFGAARLVTMTVQLRDPSNDDVLWADRAALSLPLATRLVLHSQALPAQYAALEQAPSVTDAPSLLLRSRAVLDVCAQRYACHRVTVHLAGHGGDEVLQAPPSYLRDLLRRDPLLVLRHSRGHRAHYRWPLSRMLHGLADRRSYARWLADETHLLQAPDTASPPLGWGPPLRMAPWATPRAVKAVAFLLEEAAHRAEPLAPERSRHQALHRIHTASQLYRLMRQDLAEPWIALPYLDDHVLEACLAVRPDERGTPWRYKPLLAAALDGIVPTALLNRTTKAGSGSDFYRGLRQHRRQLLDLVDQSQLAQRGLIDPAPLRAALLTPCSRTVQALENALAVEHWLAYLPPRPCPTHA</sequence>
<evidence type="ECO:0000256" key="3">
    <source>
        <dbReference type="ARBA" id="ARBA00022888"/>
    </source>
</evidence>
<keyword evidence="3" id="KW-0061">Asparagine biosynthesis</keyword>
<dbReference type="InterPro" id="IPR001962">
    <property type="entry name" value="Asn_synthase"/>
</dbReference>
<dbReference type="Gene3D" id="3.40.50.620">
    <property type="entry name" value="HUPs"/>
    <property type="match status" value="1"/>
</dbReference>
<dbReference type="Proteomes" id="UP001595990">
    <property type="component" value="Unassembled WGS sequence"/>
</dbReference>
<dbReference type="Pfam" id="PF00733">
    <property type="entry name" value="Asn_synthase"/>
    <property type="match status" value="1"/>
</dbReference>
<evidence type="ECO:0000259" key="5">
    <source>
        <dbReference type="Pfam" id="PF00733"/>
    </source>
</evidence>
<organism evidence="6 7">
    <name type="scientific">Streptomyces ehimensis</name>
    <dbReference type="NCBI Taxonomy" id="68195"/>
    <lineage>
        <taxon>Bacteria</taxon>
        <taxon>Bacillati</taxon>
        <taxon>Actinomycetota</taxon>
        <taxon>Actinomycetes</taxon>
        <taxon>Kitasatosporales</taxon>
        <taxon>Streptomycetaceae</taxon>
        <taxon>Streptomyces</taxon>
    </lineage>
</organism>